<feature type="transmembrane region" description="Helical" evidence="1">
    <location>
        <begin position="61"/>
        <end position="80"/>
    </location>
</feature>
<gene>
    <name evidence="2" type="ORF">BEMITA_LOCUS13970</name>
</gene>
<proteinExistence type="predicted"/>
<organism evidence="2 3">
    <name type="scientific">Bemisia tabaci</name>
    <name type="common">Sweetpotato whitefly</name>
    <name type="synonym">Aleurodes tabaci</name>
    <dbReference type="NCBI Taxonomy" id="7038"/>
    <lineage>
        <taxon>Eukaryota</taxon>
        <taxon>Metazoa</taxon>
        <taxon>Ecdysozoa</taxon>
        <taxon>Arthropoda</taxon>
        <taxon>Hexapoda</taxon>
        <taxon>Insecta</taxon>
        <taxon>Pterygota</taxon>
        <taxon>Neoptera</taxon>
        <taxon>Paraneoptera</taxon>
        <taxon>Hemiptera</taxon>
        <taxon>Sternorrhyncha</taxon>
        <taxon>Aleyrodoidea</taxon>
        <taxon>Aleyrodidae</taxon>
        <taxon>Aleyrodinae</taxon>
        <taxon>Bemisia</taxon>
    </lineage>
</organism>
<accession>A0A9P0ANT1</accession>
<evidence type="ECO:0000256" key="1">
    <source>
        <dbReference type="SAM" id="Phobius"/>
    </source>
</evidence>
<sequence>MVLRVKIPYLLKLDSCFCLSLRTGSFLFGCISSFFALHYVLEAYPGAKFTCCERNLINENGIFMISSLIELLTSGGPLLIGAYANKTGLLRLYIILNTVKMILLICSMIFWVNVAMFMYDAPLNDVARDRSHQHSSFIRETTISHVMVFMLVWFQTSVVRSYYDQLMQKTQLLKGSPIGV</sequence>
<evidence type="ECO:0000313" key="2">
    <source>
        <dbReference type="EMBL" id="CAH0395835.1"/>
    </source>
</evidence>
<feature type="transmembrane region" description="Helical" evidence="1">
    <location>
        <begin position="21"/>
        <end position="41"/>
    </location>
</feature>
<feature type="transmembrane region" description="Helical" evidence="1">
    <location>
        <begin position="143"/>
        <end position="163"/>
    </location>
</feature>
<keyword evidence="1" id="KW-0472">Membrane</keyword>
<dbReference type="Proteomes" id="UP001152759">
    <property type="component" value="Chromosome 9"/>
</dbReference>
<reference evidence="2" key="1">
    <citation type="submission" date="2021-12" db="EMBL/GenBank/DDBJ databases">
        <authorList>
            <person name="King R."/>
        </authorList>
    </citation>
    <scope>NUCLEOTIDE SEQUENCE</scope>
</reference>
<dbReference type="KEGG" id="btab:109037645"/>
<feature type="transmembrane region" description="Helical" evidence="1">
    <location>
        <begin position="92"/>
        <end position="119"/>
    </location>
</feature>
<keyword evidence="3" id="KW-1185">Reference proteome</keyword>
<dbReference type="AlphaFoldDB" id="A0A9P0ANT1"/>
<keyword evidence="1" id="KW-1133">Transmembrane helix</keyword>
<name>A0A9P0ANT1_BEMTA</name>
<dbReference type="EMBL" id="OU963870">
    <property type="protein sequence ID" value="CAH0395835.1"/>
    <property type="molecule type" value="Genomic_DNA"/>
</dbReference>
<evidence type="ECO:0000313" key="3">
    <source>
        <dbReference type="Proteomes" id="UP001152759"/>
    </source>
</evidence>
<protein>
    <submittedName>
        <fullName evidence="2">Uncharacterized protein</fullName>
    </submittedName>
</protein>
<keyword evidence="1" id="KW-0812">Transmembrane</keyword>